<keyword evidence="4" id="KW-1185">Reference proteome</keyword>
<reference evidence="3 4" key="1">
    <citation type="submission" date="2019-04" db="EMBL/GenBank/DDBJ databases">
        <title>Friends and foes A comparative genomics study of 23 Aspergillus species from section Flavi.</title>
        <authorList>
            <consortium name="DOE Joint Genome Institute"/>
            <person name="Kjaerbolling I."/>
            <person name="Vesth T."/>
            <person name="Frisvad J.C."/>
            <person name="Nybo J.L."/>
            <person name="Theobald S."/>
            <person name="Kildgaard S."/>
            <person name="Isbrandt T."/>
            <person name="Kuo A."/>
            <person name="Sato A."/>
            <person name="Lyhne E.K."/>
            <person name="Kogle M.E."/>
            <person name="Wiebenga A."/>
            <person name="Kun R.S."/>
            <person name="Lubbers R.J."/>
            <person name="Makela M.R."/>
            <person name="Barry K."/>
            <person name="Chovatia M."/>
            <person name="Clum A."/>
            <person name="Daum C."/>
            <person name="Haridas S."/>
            <person name="He G."/>
            <person name="LaButti K."/>
            <person name="Lipzen A."/>
            <person name="Mondo S."/>
            <person name="Riley R."/>
            <person name="Salamov A."/>
            <person name="Simmons B.A."/>
            <person name="Magnuson J.K."/>
            <person name="Henrissat B."/>
            <person name="Mortensen U.H."/>
            <person name="Larsen T.O."/>
            <person name="Devries R.P."/>
            <person name="Grigoriev I.V."/>
            <person name="Machida M."/>
            <person name="Baker S.E."/>
            <person name="Andersen M.R."/>
        </authorList>
    </citation>
    <scope>NUCLEOTIDE SEQUENCE [LARGE SCALE GENOMIC DNA]</scope>
    <source>
        <strain evidence="3 4">IBT 18842</strain>
    </source>
</reference>
<dbReference type="Proteomes" id="UP000325780">
    <property type="component" value="Unassembled WGS sequence"/>
</dbReference>
<gene>
    <name evidence="3" type="ORF">BDV25DRAFT_50090</name>
</gene>
<dbReference type="PANTHER" id="PTHR12277">
    <property type="entry name" value="ALPHA/BETA HYDROLASE DOMAIN-CONTAINING PROTEIN"/>
    <property type="match status" value="1"/>
</dbReference>
<evidence type="ECO:0000259" key="2">
    <source>
        <dbReference type="Pfam" id="PF12697"/>
    </source>
</evidence>
<keyword evidence="1" id="KW-0472">Membrane</keyword>
<feature type="domain" description="AB hydrolase-1" evidence="2">
    <location>
        <begin position="130"/>
        <end position="396"/>
    </location>
</feature>
<sequence length="415" mass="45128">MVELQAIFRKAYWSLAACGAVYVSIILALTIPSVQRGALYAHKVNPTLWEDVNRVESFGFLKTQVQPFNLTTPDNETLYGWHLIPPHLCKEHEEKLNANEPSGPAEDYTKTPAFELLANDPNARVVIAFHGNAAHIGSSQRPEIYRMLLGLSTPSNPIHVFAIDYRGFGLSTGSPTEEGLITDGVTLLNFLTSSPLNIPPSRIVITGQSLGTAVSAAVSERFAFGSPDPTAIQPAVKNPEPFAGVILIASFSNVPSLLHSYSVKGFTPPILSPIKGYPRAQNWTKSRVIDRWDTAARVARLTGVGPTAQNDSALGYANKGLDLTIVHAYNDGEIPWYEGRLVWVAATGERSKDAPGRLVHQKKDPNGPGEVLIWENGQSGSSVKSVRWERVPYGGHNRVATFSVAALAVLRSFEQ</sequence>
<feature type="transmembrane region" description="Helical" evidence="1">
    <location>
        <begin position="12"/>
        <end position="31"/>
    </location>
</feature>
<dbReference type="GO" id="GO:0016787">
    <property type="term" value="F:hydrolase activity"/>
    <property type="evidence" value="ECO:0007669"/>
    <property type="project" value="UniProtKB-KW"/>
</dbReference>
<keyword evidence="3" id="KW-0378">Hydrolase</keyword>
<accession>A0A5N6U2J8</accession>
<dbReference type="Pfam" id="PF12697">
    <property type="entry name" value="Abhydrolase_6"/>
    <property type="match status" value="1"/>
</dbReference>
<evidence type="ECO:0000313" key="4">
    <source>
        <dbReference type="Proteomes" id="UP000325780"/>
    </source>
</evidence>
<dbReference type="Gene3D" id="3.40.50.1820">
    <property type="entry name" value="alpha/beta hydrolase"/>
    <property type="match status" value="1"/>
</dbReference>
<dbReference type="InterPro" id="IPR000073">
    <property type="entry name" value="AB_hydrolase_1"/>
</dbReference>
<proteinExistence type="predicted"/>
<dbReference type="InterPro" id="IPR029058">
    <property type="entry name" value="AB_hydrolase_fold"/>
</dbReference>
<evidence type="ECO:0000313" key="3">
    <source>
        <dbReference type="EMBL" id="KAE8152863.1"/>
    </source>
</evidence>
<dbReference type="AlphaFoldDB" id="A0A5N6U2J8"/>
<dbReference type="PANTHER" id="PTHR12277:SF81">
    <property type="entry name" value="PROTEIN ABHD13"/>
    <property type="match status" value="1"/>
</dbReference>
<dbReference type="SUPFAM" id="SSF53474">
    <property type="entry name" value="alpha/beta-Hydrolases"/>
    <property type="match status" value="1"/>
</dbReference>
<keyword evidence="1" id="KW-0812">Transmembrane</keyword>
<organism evidence="3 4">
    <name type="scientific">Aspergillus avenaceus</name>
    <dbReference type="NCBI Taxonomy" id="36643"/>
    <lineage>
        <taxon>Eukaryota</taxon>
        <taxon>Fungi</taxon>
        <taxon>Dikarya</taxon>
        <taxon>Ascomycota</taxon>
        <taxon>Pezizomycotina</taxon>
        <taxon>Eurotiomycetes</taxon>
        <taxon>Eurotiomycetidae</taxon>
        <taxon>Eurotiales</taxon>
        <taxon>Aspergillaceae</taxon>
        <taxon>Aspergillus</taxon>
        <taxon>Aspergillus subgen. Circumdati</taxon>
    </lineage>
</organism>
<dbReference type="EMBL" id="ML742046">
    <property type="protein sequence ID" value="KAE8152863.1"/>
    <property type="molecule type" value="Genomic_DNA"/>
</dbReference>
<protein>
    <submittedName>
        <fullName evidence="3">Alpha/Beta hydrolase protein</fullName>
    </submittedName>
</protein>
<evidence type="ECO:0000256" key="1">
    <source>
        <dbReference type="SAM" id="Phobius"/>
    </source>
</evidence>
<dbReference type="OrthoDB" id="446723at2759"/>
<keyword evidence="1" id="KW-1133">Transmembrane helix</keyword>
<name>A0A5N6U2J8_ASPAV</name>